<dbReference type="Pfam" id="PF05014">
    <property type="entry name" value="Nuc_deoxyrib_tr"/>
    <property type="match status" value="1"/>
</dbReference>
<evidence type="ECO:0000313" key="2">
    <source>
        <dbReference type="Proteomes" id="UP001596516"/>
    </source>
</evidence>
<gene>
    <name evidence="1" type="ORF">ACFQXB_13490</name>
</gene>
<comment type="caution">
    <text evidence="1">The sequence shown here is derived from an EMBL/GenBank/DDBJ whole genome shotgun (WGS) entry which is preliminary data.</text>
</comment>
<dbReference type="PANTHER" id="PTHR15364:SF0">
    <property type="entry name" value="2'-DEOXYNUCLEOSIDE 5'-PHOSPHATE N-HYDROLASE 1"/>
    <property type="match status" value="1"/>
</dbReference>
<reference evidence="2" key="1">
    <citation type="journal article" date="2019" name="Int. J. Syst. Evol. Microbiol.">
        <title>The Global Catalogue of Microorganisms (GCM) 10K type strain sequencing project: providing services to taxonomists for standard genome sequencing and annotation.</title>
        <authorList>
            <consortium name="The Broad Institute Genomics Platform"/>
            <consortium name="The Broad Institute Genome Sequencing Center for Infectious Disease"/>
            <person name="Wu L."/>
            <person name="Ma J."/>
        </authorList>
    </citation>
    <scope>NUCLEOTIDE SEQUENCE [LARGE SCALE GENOMIC DNA]</scope>
    <source>
        <strain evidence="2">CGMCC 1.12750</strain>
    </source>
</reference>
<dbReference type="EMBL" id="JBHTFQ010000007">
    <property type="protein sequence ID" value="MFC7705211.1"/>
    <property type="molecule type" value="Genomic_DNA"/>
</dbReference>
<keyword evidence="2" id="KW-1185">Reference proteome</keyword>
<organism evidence="1 2">
    <name type="scientific">Plastorhodobacter daqingensis</name>
    <dbReference type="NCBI Taxonomy" id="1387281"/>
    <lineage>
        <taxon>Bacteria</taxon>
        <taxon>Pseudomonadati</taxon>
        <taxon>Pseudomonadota</taxon>
        <taxon>Alphaproteobacteria</taxon>
        <taxon>Rhodobacterales</taxon>
        <taxon>Paracoccaceae</taxon>
        <taxon>Plastorhodobacter</taxon>
    </lineage>
</organism>
<dbReference type="InterPro" id="IPR007710">
    <property type="entry name" value="Nucleoside_deoxyribTrfase"/>
</dbReference>
<protein>
    <submittedName>
        <fullName evidence="1">Nucleoside 2-deoxyribosyltransferase</fullName>
    </submittedName>
</protein>
<dbReference type="Proteomes" id="UP001596516">
    <property type="component" value="Unassembled WGS sequence"/>
</dbReference>
<accession>A0ABW2UMM2</accession>
<name>A0ABW2UMM2_9RHOB</name>
<sequence length="194" mass="21298">MGNRSIYLAGPEVFLPDARDVMREKRRLAREYGFEPTGPGSDEAEAPAGPVFASAIYARNDEAMRRSAFCLANVTPFRGISADAGTVYEIGFMIALGRRVWAYTNDPHDYGERVRASWYGGHVDIFEGGLVRGSDGLMIESHGKADNLMIDAGIERQGGRVLRNTRAAAAVSDPARDLSVFEKCLQEMALQIHE</sequence>
<dbReference type="RefSeq" id="WP_043869440.1">
    <property type="nucleotide sequence ID" value="NZ_JBHTFQ010000007.1"/>
</dbReference>
<proteinExistence type="predicted"/>
<dbReference type="InterPro" id="IPR051239">
    <property type="entry name" value="2'-dNMP_N-hydrolase"/>
</dbReference>
<dbReference type="SUPFAM" id="SSF52309">
    <property type="entry name" value="N-(deoxy)ribosyltransferase-like"/>
    <property type="match status" value="1"/>
</dbReference>
<dbReference type="PANTHER" id="PTHR15364">
    <property type="entry name" value="2'-DEOXYNUCLEOSIDE 5'-PHOSPHATE N-HYDROLASE 1"/>
    <property type="match status" value="1"/>
</dbReference>
<dbReference type="Gene3D" id="3.40.50.450">
    <property type="match status" value="1"/>
</dbReference>
<evidence type="ECO:0000313" key="1">
    <source>
        <dbReference type="EMBL" id="MFC7705211.1"/>
    </source>
</evidence>